<name>A0ABN0VP81_9GAMM</name>
<dbReference type="Proteomes" id="UP001501787">
    <property type="component" value="Unassembled WGS sequence"/>
</dbReference>
<gene>
    <name evidence="1" type="ORF">GCM10009129_08910</name>
</gene>
<dbReference type="EMBL" id="BAAAFR010000001">
    <property type="protein sequence ID" value="GAA0313810.1"/>
    <property type="molecule type" value="Genomic_DNA"/>
</dbReference>
<comment type="caution">
    <text evidence="1">The sequence shown here is derived from an EMBL/GenBank/DDBJ whole genome shotgun (WGS) entry which is preliminary data.</text>
</comment>
<dbReference type="RefSeq" id="WP_227691389.1">
    <property type="nucleotide sequence ID" value="NZ_BAAAFR010000001.1"/>
</dbReference>
<evidence type="ECO:0000313" key="2">
    <source>
        <dbReference type="Proteomes" id="UP001501787"/>
    </source>
</evidence>
<keyword evidence="2" id="KW-1185">Reference proteome</keyword>
<sequence length="183" mass="19652">MRQDTANTQPDATDHDNQADALLAARRARMQDASAAIIELAENEPHSSLKCIHKLSVAGGATEKTYSAIHSRIVTDQDAAGAYHLTLIAQSALDLPIDIRQLVDIVIAEGDNHQRLSLLKNLPVPPVAEIQKAIVDSGDTDAARVLEDYLKDNPEGLGSAYMNAKEEQIVPLSDPNAQNTPSA</sequence>
<evidence type="ECO:0008006" key="3">
    <source>
        <dbReference type="Google" id="ProtNLM"/>
    </source>
</evidence>
<reference evidence="1 2" key="1">
    <citation type="journal article" date="2019" name="Int. J. Syst. Evol. Microbiol.">
        <title>The Global Catalogue of Microorganisms (GCM) 10K type strain sequencing project: providing services to taxonomists for standard genome sequencing and annotation.</title>
        <authorList>
            <consortium name="The Broad Institute Genomics Platform"/>
            <consortium name="The Broad Institute Genome Sequencing Center for Infectious Disease"/>
            <person name="Wu L."/>
            <person name="Ma J."/>
        </authorList>
    </citation>
    <scope>NUCLEOTIDE SEQUENCE [LARGE SCALE GENOMIC DNA]</scope>
    <source>
        <strain evidence="1 2">JCM 16343</strain>
    </source>
</reference>
<proteinExistence type="predicted"/>
<organism evidence="1 2">
    <name type="scientific">Psychrobacter aestuarii</name>
    <dbReference type="NCBI Taxonomy" id="556327"/>
    <lineage>
        <taxon>Bacteria</taxon>
        <taxon>Pseudomonadati</taxon>
        <taxon>Pseudomonadota</taxon>
        <taxon>Gammaproteobacteria</taxon>
        <taxon>Moraxellales</taxon>
        <taxon>Moraxellaceae</taxon>
        <taxon>Psychrobacter</taxon>
    </lineage>
</organism>
<accession>A0ABN0VP81</accession>
<protein>
    <recommendedName>
        <fullName evidence="3">HEAT repeat domain-containing protein</fullName>
    </recommendedName>
</protein>
<evidence type="ECO:0000313" key="1">
    <source>
        <dbReference type="EMBL" id="GAA0313810.1"/>
    </source>
</evidence>